<gene>
    <name evidence="1" type="ORF">ACX27_14730</name>
</gene>
<dbReference type="Proteomes" id="UP000062645">
    <property type="component" value="Chromosome"/>
</dbReference>
<dbReference type="EMBL" id="CP012036">
    <property type="protein sequence ID" value="ALF53818.1"/>
    <property type="molecule type" value="Genomic_DNA"/>
</dbReference>
<dbReference type="AlphaFoldDB" id="A0A0M5MHH8"/>
<evidence type="ECO:0000313" key="1">
    <source>
        <dbReference type="EMBL" id="ALF53818.1"/>
    </source>
</evidence>
<accession>A0A0M5MHH8</accession>
<dbReference type="KEGG" id="npz:ACX27_14730"/>
<dbReference type="STRING" id="224013.ACX27_14730"/>
<evidence type="ECO:0000313" key="2">
    <source>
        <dbReference type="Proteomes" id="UP000062645"/>
    </source>
</evidence>
<proteinExistence type="predicted"/>
<keyword evidence="2" id="KW-1185">Reference proteome</keyword>
<dbReference type="PATRIC" id="fig|224013.5.peg.3551"/>
<organism evidence="1 2">
    <name type="scientific">Nostoc piscinale CENA21</name>
    <dbReference type="NCBI Taxonomy" id="224013"/>
    <lineage>
        <taxon>Bacteria</taxon>
        <taxon>Bacillati</taxon>
        <taxon>Cyanobacteriota</taxon>
        <taxon>Cyanophyceae</taxon>
        <taxon>Nostocales</taxon>
        <taxon>Nostocaceae</taxon>
        <taxon>Nostoc</taxon>
    </lineage>
</organism>
<protein>
    <recommendedName>
        <fullName evidence="3">Glycine zipper domain-containing protein</fullName>
    </recommendedName>
</protein>
<evidence type="ECO:0008006" key="3">
    <source>
        <dbReference type="Google" id="ProtNLM"/>
    </source>
</evidence>
<name>A0A0M5MHH8_9NOSO</name>
<sequence>MRLASGQPAGQAAFGAVGNFAGAAAGTAIGAAFGPVGMFVGGMIGGYVGGAIADQIWNHAFPPPATVAPQPFQAPPPFTGGQSAVPYIVHYSAIPGDIYTQNRTSSVLGPVESVELVRMNGLPYVQIGCHGTTEFETPTPGIYYVFDGPLGSSEILTLSKRLRRKTRRATRHRRKYPLIHTSTATGKQTLYNSQRWRLRPTPRLPWCWHKSRPIKLCRTRHSTRWHTKR</sequence>
<reference evidence="2" key="1">
    <citation type="submission" date="2015-07" db="EMBL/GenBank/DDBJ databases">
        <title>Genome Of Nitrogen-Fixing Cyanobacterium Nostoc piscinale CENA21 From Solimoes/Amazon River Floodplain Sediments And Comparative Genomics To Uncover Biosynthetic Natural Products Potential.</title>
        <authorList>
            <person name="Leao T.F."/>
            <person name="Leao P.N."/>
            <person name="Guimaraes P.I."/>
            <person name="de Melo A.G.C."/>
            <person name="Ramos R.T.J."/>
            <person name="Silva A."/>
            <person name="Fiore M.F."/>
            <person name="Schneider M.P.C."/>
        </authorList>
    </citation>
    <scope>NUCLEOTIDE SEQUENCE [LARGE SCALE GENOMIC DNA]</scope>
    <source>
        <strain evidence="2">CENA21</strain>
    </source>
</reference>
<reference evidence="1 2" key="2">
    <citation type="journal article" date="2016" name="Genome Announc.">
        <title>Draft Genome Sequence of the N2-Fixing Cyanobacterium Nostoc piscinale CENA21, Isolated from the Brazilian Amazon Floodplain.</title>
        <authorList>
            <person name="Leao T."/>
            <person name="Guimaraes P.I."/>
            <person name="de Melo A.G."/>
            <person name="Ramos R.T."/>
            <person name="Leao P.N."/>
            <person name="Silva A."/>
            <person name="Fiore M.F."/>
            <person name="Schneider M.P."/>
        </authorList>
    </citation>
    <scope>NUCLEOTIDE SEQUENCE [LARGE SCALE GENOMIC DNA]</scope>
    <source>
        <strain evidence="1 2">CENA21</strain>
    </source>
</reference>